<dbReference type="PANTHER" id="PTHR31005:SF8">
    <property type="entry name" value="DUF4139 DOMAIN-CONTAINING PROTEIN"/>
    <property type="match status" value="1"/>
</dbReference>
<dbReference type="PANTHER" id="PTHR31005">
    <property type="entry name" value="DUF4139 DOMAIN-CONTAINING PROTEIN"/>
    <property type="match status" value="1"/>
</dbReference>
<evidence type="ECO:0008006" key="7">
    <source>
        <dbReference type="Google" id="ProtNLM"/>
    </source>
</evidence>
<keyword evidence="6" id="KW-1185">Reference proteome</keyword>
<feature type="domain" description="DUF4139" evidence="3">
    <location>
        <begin position="227"/>
        <end position="557"/>
    </location>
</feature>
<evidence type="ECO:0000313" key="5">
    <source>
        <dbReference type="EMBL" id="CPR15205.1"/>
    </source>
</evidence>
<dbReference type="EMBL" id="LN829119">
    <property type="protein sequence ID" value="CPR15205.1"/>
    <property type="molecule type" value="Genomic_DNA"/>
</dbReference>
<feature type="chain" id="PRO_5002306093" description="Mucoidy inhibitor MuiA family protein" evidence="2">
    <location>
        <begin position="21"/>
        <end position="566"/>
    </location>
</feature>
<dbReference type="InterPro" id="IPR011935">
    <property type="entry name" value="CHP02231"/>
</dbReference>
<evidence type="ECO:0000259" key="3">
    <source>
        <dbReference type="Pfam" id="PF13598"/>
    </source>
</evidence>
<organism evidence="5 6">
    <name type="scientific">Candidatus Filomicrobium marinum</name>
    <dbReference type="NCBI Taxonomy" id="1608628"/>
    <lineage>
        <taxon>Bacteria</taxon>
        <taxon>Pseudomonadati</taxon>
        <taxon>Pseudomonadota</taxon>
        <taxon>Alphaproteobacteria</taxon>
        <taxon>Hyphomicrobiales</taxon>
        <taxon>Hyphomicrobiaceae</taxon>
        <taxon>Filomicrobium</taxon>
    </lineage>
</organism>
<dbReference type="InterPro" id="IPR025554">
    <property type="entry name" value="DUF4140"/>
</dbReference>
<gene>
    <name evidence="5" type="ORF">YBN1229_v1_0254</name>
</gene>
<evidence type="ECO:0000256" key="2">
    <source>
        <dbReference type="SAM" id="SignalP"/>
    </source>
</evidence>
<dbReference type="AlphaFoldDB" id="A0A0D6JB52"/>
<dbReference type="NCBIfam" id="TIGR02231">
    <property type="entry name" value="mucoidy inhibitor MuiA family protein"/>
    <property type="match status" value="1"/>
</dbReference>
<dbReference type="OrthoDB" id="580912at2"/>
<sequence length="566" mass="62162">MLRAAFTCLFAVVTVAGAVAEDIKVPSRIDSVLVFPSGAEVTRVAKVKLDSGAQTLVFEDLPAQADTSSIRVEGKASGVLEIGAVDSRRIFISRDDAQAAASTRRRIDDEIEKLKDQRTLIEGQISAYDTQVRLIENLAALPNQPAQPGASALVPREDWSALFALIGTSMNDAQSGRLEANVKIRDLDRRIADLQKELALLAPKREERTEVKVSVAAQTALDAEMIVRYQVRGASWQPSYDARLSTGSKTVEPSLDLVRRATITQRTGEAWEDVSLTLSTTRPKAGSSAPELTPITVDFRVEPKPLPPPSPAPQVMMERRGDAGNRPQEEAVIADSRERMGAVARKVAVQQRLATVENAPFQALYRVSERTSVPDTGETKRVQLTQNTVAPQLVVKTVPKLDPTAYLYAKFKLPDREALLPGQVSLFRDQTFVGTGRLPLVSGNEEVELGFGTDDLVRVRYAVAGEVQGESGLISSSRNDRREFKISVKNLHERAITLSVLDQLPVSKQQGITVEFIGANKPTRQNLEDKRGIISWDSQIDVDEEKVIDFGYKVAWPSPREIMYGQ</sequence>
<evidence type="ECO:0000313" key="6">
    <source>
        <dbReference type="Proteomes" id="UP000033187"/>
    </source>
</evidence>
<evidence type="ECO:0000256" key="1">
    <source>
        <dbReference type="SAM" id="Coils"/>
    </source>
</evidence>
<proteinExistence type="predicted"/>
<keyword evidence="1" id="KW-0175">Coiled coil</keyword>
<dbReference type="InterPro" id="IPR037291">
    <property type="entry name" value="DUF4139"/>
</dbReference>
<feature type="domain" description="DUF4140" evidence="4">
    <location>
        <begin position="32"/>
        <end position="134"/>
    </location>
</feature>
<dbReference type="Proteomes" id="UP000033187">
    <property type="component" value="Chromosome 1"/>
</dbReference>
<reference evidence="6" key="1">
    <citation type="submission" date="2015-02" db="EMBL/GenBank/DDBJ databases">
        <authorList>
            <person name="Chooi Y.-H."/>
        </authorList>
    </citation>
    <scope>NUCLEOTIDE SEQUENCE [LARGE SCALE GENOMIC DNA]</scope>
    <source>
        <strain evidence="6">strain Y</strain>
    </source>
</reference>
<evidence type="ECO:0000259" key="4">
    <source>
        <dbReference type="Pfam" id="PF13600"/>
    </source>
</evidence>
<keyword evidence="2" id="KW-0732">Signal</keyword>
<accession>A0A0D6JB52</accession>
<dbReference type="KEGG" id="fiy:BN1229_v1_0254"/>
<feature type="signal peptide" evidence="2">
    <location>
        <begin position="1"/>
        <end position="20"/>
    </location>
</feature>
<dbReference type="KEGG" id="fil:BN1229_v1_0250"/>
<feature type="coiled-coil region" evidence="1">
    <location>
        <begin position="97"/>
        <end position="124"/>
    </location>
</feature>
<dbReference type="RefSeq" id="WP_046475680.1">
    <property type="nucleotide sequence ID" value="NZ_LN829118.1"/>
</dbReference>
<dbReference type="Pfam" id="PF13600">
    <property type="entry name" value="DUF4140"/>
    <property type="match status" value="1"/>
</dbReference>
<name>A0A0D6JB52_9HYPH</name>
<protein>
    <recommendedName>
        <fullName evidence="7">Mucoidy inhibitor MuiA family protein</fullName>
    </recommendedName>
</protein>
<dbReference type="Pfam" id="PF13598">
    <property type="entry name" value="DUF4139"/>
    <property type="match status" value="1"/>
</dbReference>